<dbReference type="GO" id="GO:0000993">
    <property type="term" value="F:RNA polymerase II complex binding"/>
    <property type="evidence" value="ECO:0007669"/>
    <property type="project" value="TreeGrafter"/>
</dbReference>
<dbReference type="GO" id="GO:0016593">
    <property type="term" value="C:Cdc73/Paf1 complex"/>
    <property type="evidence" value="ECO:0007669"/>
    <property type="project" value="InterPro"/>
</dbReference>
<dbReference type="InterPro" id="IPR038103">
    <property type="entry name" value="CDC73_C_sf"/>
</dbReference>
<evidence type="ECO:0000256" key="4">
    <source>
        <dbReference type="ARBA" id="ARBA00023242"/>
    </source>
</evidence>
<dbReference type="EMBL" id="BSXW01001595">
    <property type="protein sequence ID" value="GMF37883.1"/>
    <property type="molecule type" value="Genomic_DNA"/>
</dbReference>
<dbReference type="InterPro" id="IPR031336">
    <property type="entry name" value="CDC73_C"/>
</dbReference>
<evidence type="ECO:0000256" key="2">
    <source>
        <dbReference type="ARBA" id="ARBA00010427"/>
    </source>
</evidence>
<dbReference type="Proteomes" id="UP001165083">
    <property type="component" value="Unassembled WGS sequence"/>
</dbReference>
<feature type="region of interest" description="Disordered" evidence="5">
    <location>
        <begin position="138"/>
        <end position="201"/>
    </location>
</feature>
<comment type="similarity">
    <text evidence="2">Belongs to the CDC73 family.</text>
</comment>
<evidence type="ECO:0000259" key="6">
    <source>
        <dbReference type="Pfam" id="PF05179"/>
    </source>
</evidence>
<feature type="domain" description="Cell division control protein 73 C-terminal" evidence="6">
    <location>
        <begin position="283"/>
        <end position="355"/>
    </location>
</feature>
<dbReference type="PANTHER" id="PTHR12466">
    <property type="entry name" value="CDC73 DOMAIN PROTEIN"/>
    <property type="match status" value="1"/>
</dbReference>
<dbReference type="InterPro" id="IPR007852">
    <property type="entry name" value="Cdc73/Parafibromin"/>
</dbReference>
<evidence type="ECO:0000313" key="9">
    <source>
        <dbReference type="Proteomes" id="UP001165083"/>
    </source>
</evidence>
<feature type="compositionally biased region" description="Basic residues" evidence="5">
    <location>
        <begin position="175"/>
        <end position="190"/>
    </location>
</feature>
<dbReference type="PANTHER" id="PTHR12466:SF8">
    <property type="entry name" value="PARAFIBROMIN"/>
    <property type="match status" value="1"/>
</dbReference>
<name>A0A9W6XGA2_9STRA</name>
<keyword evidence="4" id="KW-0539">Nucleus</keyword>
<keyword evidence="3" id="KW-0804">Transcription</keyword>
<feature type="domain" description="Paf1 complex subunit Cdc73 N-terminal" evidence="7">
    <location>
        <begin position="70"/>
        <end position="185"/>
    </location>
</feature>
<organism evidence="8 9">
    <name type="scientific">Phytophthora lilii</name>
    <dbReference type="NCBI Taxonomy" id="2077276"/>
    <lineage>
        <taxon>Eukaryota</taxon>
        <taxon>Sar</taxon>
        <taxon>Stramenopiles</taxon>
        <taxon>Oomycota</taxon>
        <taxon>Peronosporomycetes</taxon>
        <taxon>Peronosporales</taxon>
        <taxon>Peronosporaceae</taxon>
        <taxon>Phytophthora</taxon>
    </lineage>
</organism>
<evidence type="ECO:0000256" key="1">
    <source>
        <dbReference type="ARBA" id="ARBA00004123"/>
    </source>
</evidence>
<dbReference type="Gene3D" id="3.40.50.11990">
    <property type="entry name" value="RNA polymerase II accessory factor, Cdc73 C-terminal domain"/>
    <property type="match status" value="1"/>
</dbReference>
<reference evidence="8" key="1">
    <citation type="submission" date="2023-04" db="EMBL/GenBank/DDBJ databases">
        <title>Phytophthora lilii NBRC 32176.</title>
        <authorList>
            <person name="Ichikawa N."/>
            <person name="Sato H."/>
            <person name="Tonouchi N."/>
        </authorList>
    </citation>
    <scope>NUCLEOTIDE SEQUENCE</scope>
    <source>
        <strain evidence="8">NBRC 32176</strain>
    </source>
</reference>
<keyword evidence="9" id="KW-1185">Reference proteome</keyword>
<comment type="subcellular location">
    <subcellularLocation>
        <location evidence="1">Nucleus</location>
    </subcellularLocation>
</comment>
<dbReference type="OrthoDB" id="2186602at2759"/>
<evidence type="ECO:0000259" key="7">
    <source>
        <dbReference type="Pfam" id="PF16050"/>
    </source>
</evidence>
<gene>
    <name evidence="8" type="ORF">Plil01_001589300</name>
</gene>
<comment type="caution">
    <text evidence="8">The sequence shown here is derived from an EMBL/GenBank/DDBJ whole genome shotgun (WGS) entry which is preliminary data.</text>
</comment>
<sequence>MWRTSRPGAPHHLPSTIIAPKDLMASTEASDAPLAALRALREQLTGGKPVAVEGEHLVFRDAAGAELRRLPKHSATAYHSKKLDKSYDLLAVFTCFQHASLSFSDYVLKCREEKAAMVSTVDKKELVAYLKGDIESSPQILDASGKPTAAEPPKRTDRKPTPKKGRDAEEDARAAKKRKMEREHRHREGHKHGESHKTPEELEAEAAMKRIADKEYVNRSRTTVLDAHKTKFDNVVKTLELVNAETKEKIEKASKASALLATTTAKKQQLPLHRLVKEKILGTPIIVVPAGFSDLFTMLNARDFLEDGVYVSNMQKKADGHRKQQSMMITHEEDGHMYTFKVVDTVSRFREKDWYVSEIGNCCHGLKCGYLIGLLFFW</sequence>
<feature type="compositionally biased region" description="Basic and acidic residues" evidence="5">
    <location>
        <begin position="191"/>
        <end position="201"/>
    </location>
</feature>
<evidence type="ECO:0000256" key="5">
    <source>
        <dbReference type="SAM" id="MobiDB-lite"/>
    </source>
</evidence>
<protein>
    <submittedName>
        <fullName evidence="8">Unnamed protein product</fullName>
    </submittedName>
</protein>
<dbReference type="GO" id="GO:0032968">
    <property type="term" value="P:positive regulation of transcription elongation by RNA polymerase II"/>
    <property type="evidence" value="ECO:0007669"/>
    <property type="project" value="TreeGrafter"/>
</dbReference>
<dbReference type="Pfam" id="PF16050">
    <property type="entry name" value="CDC73_N"/>
    <property type="match status" value="1"/>
</dbReference>
<evidence type="ECO:0000256" key="3">
    <source>
        <dbReference type="ARBA" id="ARBA00023163"/>
    </source>
</evidence>
<dbReference type="Pfam" id="PF05179">
    <property type="entry name" value="CDC73_C"/>
    <property type="match status" value="1"/>
</dbReference>
<accession>A0A9W6XGA2</accession>
<feature type="compositionally biased region" description="Basic and acidic residues" evidence="5">
    <location>
        <begin position="152"/>
        <end position="174"/>
    </location>
</feature>
<dbReference type="GO" id="GO:0006368">
    <property type="term" value="P:transcription elongation by RNA polymerase II"/>
    <property type="evidence" value="ECO:0007669"/>
    <property type="project" value="InterPro"/>
</dbReference>
<evidence type="ECO:0000313" key="8">
    <source>
        <dbReference type="EMBL" id="GMF37883.1"/>
    </source>
</evidence>
<dbReference type="InterPro" id="IPR032041">
    <property type="entry name" value="Cdc73_N"/>
</dbReference>
<dbReference type="AlphaFoldDB" id="A0A9W6XGA2"/>
<proteinExistence type="inferred from homology"/>